<comment type="caution">
    <text evidence="2">The sequence shown here is derived from an EMBL/GenBank/DDBJ whole genome shotgun (WGS) entry which is preliminary data.</text>
</comment>
<dbReference type="CDD" id="cd01838">
    <property type="entry name" value="Isoamyl_acetate_hydrolase_like"/>
    <property type="match status" value="1"/>
</dbReference>
<gene>
    <name evidence="2" type="ORF">SBOR_3812</name>
</gene>
<dbReference type="PANTHER" id="PTHR14209">
    <property type="entry name" value="ISOAMYL ACETATE-HYDROLYZING ESTERASE 1"/>
    <property type="match status" value="1"/>
</dbReference>
<evidence type="ECO:0000313" key="2">
    <source>
        <dbReference type="EMBL" id="ESZ95795.1"/>
    </source>
</evidence>
<dbReference type="Proteomes" id="UP000019487">
    <property type="component" value="Unassembled WGS sequence"/>
</dbReference>
<feature type="domain" description="SGNH hydrolase-type esterase" evidence="1">
    <location>
        <begin position="76"/>
        <end position="266"/>
    </location>
</feature>
<evidence type="ECO:0000313" key="3">
    <source>
        <dbReference type="Proteomes" id="UP000019487"/>
    </source>
</evidence>
<dbReference type="Gene3D" id="3.40.50.1110">
    <property type="entry name" value="SGNH hydrolase"/>
    <property type="match status" value="1"/>
</dbReference>
<dbReference type="PANTHER" id="PTHR14209:SF19">
    <property type="entry name" value="ISOAMYL ACETATE-HYDROLYZING ESTERASE 1 HOMOLOG"/>
    <property type="match status" value="1"/>
</dbReference>
<organism evidence="2 3">
    <name type="scientific">Sclerotinia borealis (strain F-4128)</name>
    <dbReference type="NCBI Taxonomy" id="1432307"/>
    <lineage>
        <taxon>Eukaryota</taxon>
        <taxon>Fungi</taxon>
        <taxon>Dikarya</taxon>
        <taxon>Ascomycota</taxon>
        <taxon>Pezizomycotina</taxon>
        <taxon>Leotiomycetes</taxon>
        <taxon>Helotiales</taxon>
        <taxon>Sclerotiniaceae</taxon>
        <taxon>Sclerotinia</taxon>
    </lineage>
</organism>
<dbReference type="SUPFAM" id="SSF52266">
    <property type="entry name" value="SGNH hydrolase"/>
    <property type="match status" value="1"/>
</dbReference>
<dbReference type="InterPro" id="IPR036514">
    <property type="entry name" value="SGNH_hydro_sf"/>
</dbReference>
<dbReference type="EMBL" id="AYSA01000164">
    <property type="protein sequence ID" value="ESZ95795.1"/>
    <property type="molecule type" value="Genomic_DNA"/>
</dbReference>
<dbReference type="AlphaFoldDB" id="W9CMT1"/>
<accession>W9CMT1</accession>
<dbReference type="OrthoDB" id="671439at2759"/>
<reference evidence="2 3" key="1">
    <citation type="journal article" date="2014" name="Genome Announc.">
        <title>Draft genome sequence of Sclerotinia borealis, a psychrophilic plant pathogenic fungus.</title>
        <authorList>
            <person name="Mardanov A.V."/>
            <person name="Beletsky A.V."/>
            <person name="Kadnikov V.V."/>
            <person name="Ignatov A.N."/>
            <person name="Ravin N.V."/>
        </authorList>
    </citation>
    <scope>NUCLEOTIDE SEQUENCE [LARGE SCALE GENOMIC DNA]</scope>
    <source>
        <strain evidence="3">F-4157</strain>
    </source>
</reference>
<dbReference type="Pfam" id="PF13472">
    <property type="entry name" value="Lipase_GDSL_2"/>
    <property type="match status" value="1"/>
</dbReference>
<protein>
    <recommendedName>
        <fullName evidence="1">SGNH hydrolase-type esterase domain-containing protein</fullName>
    </recommendedName>
</protein>
<dbReference type="InterPro" id="IPR013830">
    <property type="entry name" value="SGNH_hydro"/>
</dbReference>
<proteinExistence type="predicted"/>
<dbReference type="STRING" id="1432307.W9CMT1"/>
<name>W9CMT1_SCLBF</name>
<evidence type="ECO:0000259" key="1">
    <source>
        <dbReference type="Pfam" id="PF13472"/>
    </source>
</evidence>
<dbReference type="HOGENOM" id="CLU_051989_0_0_1"/>
<sequence>MRGSSNSHTIQLVEVPIQGLDAAVMKNTNYDLSFITCFGYNALIVRYESEEAARSESCSEDRHGEYILNGGGKSHGDSITQCSNEPNGLSFASAVQNAYARKLDIINRGFSGYNTNHALEVLPQIFPIPEQAKICFLLIFFGANDLNRGPSTNQHVPLPQFVEYLKKIIYPPVDESTCRDTNAGWGNLDEPRWVKDTREYRDALIKIGEEGGLRVVDIWSAFMNACGWKEDDDLALMPGLEENGKHEELRKLLYDGLHFSGEGYKILFEAVTKCIAEKLPSHTSKPDNIDNVVKMQWENYLGW</sequence>
<dbReference type="InterPro" id="IPR045136">
    <property type="entry name" value="Iah1-like"/>
</dbReference>
<keyword evidence="3" id="KW-1185">Reference proteome</keyword>